<sequence>MNTYSNALDARTHWALHRISVIAGNERAAKDRLFWALSFAKRSGDASGHGDEVTQCPALLSDVPPLRDAFLAAFDAVRDRRQKRRTREGLENELAQMAEEANRGCGLSYELFVKRFSQEVDNLLEGVEQPFQDIALEIATSKGYATPEERSVMQDEIEESGGCSLTGIDPHCCPCGRHE</sequence>
<reference evidence="1 2" key="1">
    <citation type="submission" date="2016-01" db="EMBL/GenBank/DDBJ databases">
        <authorList>
            <person name="Oliw E.H."/>
        </authorList>
    </citation>
    <scope>NUCLEOTIDE SEQUENCE [LARGE SCALE GENOMIC DNA]</scope>
    <source>
        <strain evidence="1">LMG 27134</strain>
    </source>
</reference>
<proteinExistence type="predicted"/>
<dbReference type="AlphaFoldDB" id="A0A158GKE9"/>
<dbReference type="RefSeq" id="WP_062085532.1">
    <property type="nucleotide sequence ID" value="NZ_FCOK02000015.1"/>
</dbReference>
<evidence type="ECO:0000313" key="2">
    <source>
        <dbReference type="Proteomes" id="UP000054683"/>
    </source>
</evidence>
<protein>
    <submittedName>
        <fullName evidence="1">Uncharacterized protein</fullName>
    </submittedName>
</protein>
<accession>A0A158GKE9</accession>
<gene>
    <name evidence="1" type="ORF">AWB69_02858</name>
</gene>
<evidence type="ECO:0000313" key="1">
    <source>
        <dbReference type="EMBL" id="SAL32598.1"/>
    </source>
</evidence>
<dbReference type="Proteomes" id="UP000054683">
    <property type="component" value="Unassembled WGS sequence"/>
</dbReference>
<name>A0A158GKE9_9BURK</name>
<dbReference type="EMBL" id="FCOK02000015">
    <property type="protein sequence ID" value="SAL32598.1"/>
    <property type="molecule type" value="Genomic_DNA"/>
</dbReference>
<organism evidence="1 2">
    <name type="scientific">Caballeronia udeis</name>
    <dbReference type="NCBI Taxonomy" id="1232866"/>
    <lineage>
        <taxon>Bacteria</taxon>
        <taxon>Pseudomonadati</taxon>
        <taxon>Pseudomonadota</taxon>
        <taxon>Betaproteobacteria</taxon>
        <taxon>Burkholderiales</taxon>
        <taxon>Burkholderiaceae</taxon>
        <taxon>Caballeronia</taxon>
    </lineage>
</organism>
<dbReference type="OrthoDB" id="8999129at2"/>